<feature type="transmembrane region" description="Helical" evidence="1">
    <location>
        <begin position="6"/>
        <end position="33"/>
    </location>
</feature>
<comment type="caution">
    <text evidence="2">The sequence shown here is derived from an EMBL/GenBank/DDBJ whole genome shotgun (WGS) entry which is preliminary data.</text>
</comment>
<dbReference type="EMBL" id="JARKIK010000044">
    <property type="protein sequence ID" value="KAK8736260.1"/>
    <property type="molecule type" value="Genomic_DNA"/>
</dbReference>
<keyword evidence="1" id="KW-1133">Transmembrane helix</keyword>
<name>A0AAW0WVD3_CHEQU</name>
<dbReference type="AlphaFoldDB" id="A0AAW0WVD3"/>
<feature type="transmembrane region" description="Helical" evidence="1">
    <location>
        <begin position="80"/>
        <end position="103"/>
    </location>
</feature>
<dbReference type="Proteomes" id="UP001445076">
    <property type="component" value="Unassembled WGS sequence"/>
</dbReference>
<keyword evidence="3" id="KW-1185">Reference proteome</keyword>
<accession>A0AAW0WVD3</accession>
<evidence type="ECO:0000313" key="3">
    <source>
        <dbReference type="Proteomes" id="UP001445076"/>
    </source>
</evidence>
<keyword evidence="1" id="KW-0472">Membrane</keyword>
<evidence type="ECO:0000313" key="2">
    <source>
        <dbReference type="EMBL" id="KAK8736260.1"/>
    </source>
</evidence>
<protein>
    <submittedName>
        <fullName evidence="2">Uncharacterized protein</fullName>
    </submittedName>
</protein>
<proteinExistence type="predicted"/>
<reference evidence="2 3" key="1">
    <citation type="journal article" date="2024" name="BMC Genomics">
        <title>Genome assembly of redclaw crayfish (Cherax quadricarinatus) provides insights into its immune adaptation and hypoxia tolerance.</title>
        <authorList>
            <person name="Liu Z."/>
            <person name="Zheng J."/>
            <person name="Li H."/>
            <person name="Fang K."/>
            <person name="Wang S."/>
            <person name="He J."/>
            <person name="Zhou D."/>
            <person name="Weng S."/>
            <person name="Chi M."/>
            <person name="Gu Z."/>
            <person name="He J."/>
            <person name="Li F."/>
            <person name="Wang M."/>
        </authorList>
    </citation>
    <scope>NUCLEOTIDE SEQUENCE [LARGE SCALE GENOMIC DNA]</scope>
    <source>
        <strain evidence="2">ZL_2023a</strain>
    </source>
</reference>
<keyword evidence="1" id="KW-0812">Transmembrane</keyword>
<gene>
    <name evidence="2" type="ORF">OTU49_004901</name>
</gene>
<organism evidence="2 3">
    <name type="scientific">Cherax quadricarinatus</name>
    <name type="common">Australian red claw crayfish</name>
    <dbReference type="NCBI Taxonomy" id="27406"/>
    <lineage>
        <taxon>Eukaryota</taxon>
        <taxon>Metazoa</taxon>
        <taxon>Ecdysozoa</taxon>
        <taxon>Arthropoda</taxon>
        <taxon>Crustacea</taxon>
        <taxon>Multicrustacea</taxon>
        <taxon>Malacostraca</taxon>
        <taxon>Eumalacostraca</taxon>
        <taxon>Eucarida</taxon>
        <taxon>Decapoda</taxon>
        <taxon>Pleocyemata</taxon>
        <taxon>Astacidea</taxon>
        <taxon>Parastacoidea</taxon>
        <taxon>Parastacidae</taxon>
        <taxon>Cherax</taxon>
    </lineage>
</organism>
<evidence type="ECO:0000256" key="1">
    <source>
        <dbReference type="SAM" id="Phobius"/>
    </source>
</evidence>
<sequence length="134" mass="14999">MNLTTVLWTLLLVVLTVLKIVVTIIVTTIKTILVKNDWLWTQGWNMVASFGQRVVGLVVEGANLGLGNMMATLLHDLTAFVSGVFGLVVTILSKLMTVTFWTVKYLVNRCKDMPHTHFKNNVTEEKTLTIHDLS</sequence>